<proteinExistence type="predicted"/>
<name>A0ABN7RUP0_OIKDI</name>
<dbReference type="EMBL" id="OU015568">
    <property type="protein sequence ID" value="CAG5086223.1"/>
    <property type="molecule type" value="Genomic_DNA"/>
</dbReference>
<gene>
    <name evidence="2" type="ORF">OKIOD_LOCUS2703</name>
</gene>
<evidence type="ECO:0000313" key="3">
    <source>
        <dbReference type="Proteomes" id="UP001158576"/>
    </source>
</evidence>
<keyword evidence="1" id="KW-1133">Transmembrane helix</keyword>
<keyword evidence="1" id="KW-0812">Transmembrane</keyword>
<sequence>MSERRLVDEMPPMFPEEEEIARKRANAHLAAGVSSGFTVVKIIDHFRPRSLNTFSARINFFSMGLIFGMMVFPSSAWYKDIVNQLPNGYFREVHVNGLAWTKEERVNYFEANPKEKEQREKLIGIYSLPYIPPPATSGNFITYADLRRLTASEIVSTNKLYCGE</sequence>
<evidence type="ECO:0000313" key="2">
    <source>
        <dbReference type="EMBL" id="CAG5086223.1"/>
    </source>
</evidence>
<keyword evidence="3" id="KW-1185">Reference proteome</keyword>
<dbReference type="Proteomes" id="UP001158576">
    <property type="component" value="Chromosome PAR"/>
</dbReference>
<reference evidence="2 3" key="1">
    <citation type="submission" date="2021-04" db="EMBL/GenBank/DDBJ databases">
        <authorList>
            <person name="Bliznina A."/>
        </authorList>
    </citation>
    <scope>NUCLEOTIDE SEQUENCE [LARGE SCALE GENOMIC DNA]</scope>
</reference>
<feature type="transmembrane region" description="Helical" evidence="1">
    <location>
        <begin position="58"/>
        <end position="78"/>
    </location>
</feature>
<accession>A0ABN7RUP0</accession>
<organism evidence="2 3">
    <name type="scientific">Oikopleura dioica</name>
    <name type="common">Tunicate</name>
    <dbReference type="NCBI Taxonomy" id="34765"/>
    <lineage>
        <taxon>Eukaryota</taxon>
        <taxon>Metazoa</taxon>
        <taxon>Chordata</taxon>
        <taxon>Tunicata</taxon>
        <taxon>Appendicularia</taxon>
        <taxon>Copelata</taxon>
        <taxon>Oikopleuridae</taxon>
        <taxon>Oikopleura</taxon>
    </lineage>
</organism>
<protein>
    <submittedName>
        <fullName evidence="2">Oidioi.mRNA.OKI2018_I69.PAR.g11145.t1.cds</fullName>
    </submittedName>
</protein>
<keyword evidence="1" id="KW-0472">Membrane</keyword>
<evidence type="ECO:0000256" key="1">
    <source>
        <dbReference type="SAM" id="Phobius"/>
    </source>
</evidence>